<reference evidence="3" key="1">
    <citation type="submission" date="2018-06" db="EMBL/GenBank/DDBJ databases">
        <title>Genome assembly of Danube salmon.</title>
        <authorList>
            <person name="Macqueen D.J."/>
            <person name="Gundappa M.K."/>
        </authorList>
    </citation>
    <scope>NUCLEOTIDE SEQUENCE [LARGE SCALE GENOMIC DNA]</scope>
</reference>
<evidence type="ECO:0000313" key="2">
    <source>
        <dbReference type="Ensembl" id="ENSHHUP00000086386.1"/>
    </source>
</evidence>
<reference evidence="2" key="3">
    <citation type="submission" date="2025-09" db="UniProtKB">
        <authorList>
            <consortium name="Ensembl"/>
        </authorList>
    </citation>
    <scope>IDENTIFICATION</scope>
</reference>
<dbReference type="Proteomes" id="UP000314982">
    <property type="component" value="Unassembled WGS sequence"/>
</dbReference>
<organism evidence="2 3">
    <name type="scientific">Hucho hucho</name>
    <name type="common">huchen</name>
    <dbReference type="NCBI Taxonomy" id="62062"/>
    <lineage>
        <taxon>Eukaryota</taxon>
        <taxon>Metazoa</taxon>
        <taxon>Chordata</taxon>
        <taxon>Craniata</taxon>
        <taxon>Vertebrata</taxon>
        <taxon>Euteleostomi</taxon>
        <taxon>Actinopterygii</taxon>
        <taxon>Neopterygii</taxon>
        <taxon>Teleostei</taxon>
        <taxon>Protacanthopterygii</taxon>
        <taxon>Salmoniformes</taxon>
        <taxon>Salmonidae</taxon>
        <taxon>Salmoninae</taxon>
        <taxon>Hucho</taxon>
    </lineage>
</organism>
<feature type="region of interest" description="Disordered" evidence="1">
    <location>
        <begin position="38"/>
        <end position="60"/>
    </location>
</feature>
<accession>A0A4W5R910</accession>
<dbReference type="STRING" id="62062.ENSHHUP00000086386"/>
<evidence type="ECO:0000313" key="3">
    <source>
        <dbReference type="Proteomes" id="UP000314982"/>
    </source>
</evidence>
<proteinExistence type="predicted"/>
<dbReference type="Ensembl" id="ENSHHUT00000089088.1">
    <property type="protein sequence ID" value="ENSHHUP00000086386.1"/>
    <property type="gene ID" value="ENSHHUG00000050010.1"/>
</dbReference>
<dbReference type="AlphaFoldDB" id="A0A4W5R910"/>
<sequence length="138" mass="14808">MATGSGPGCSWLGISLQPSLSLHTALIDFCPSPSTRSINQYGLQSEGSPSHLEQPSEQQQQDIAKMFSTKRLKKKSQSVDIATQGFSPTLVPASPINKTASPVTKTTTLGVQQNNATNSQRICSPRCSELRRGYTIGK</sequence>
<evidence type="ECO:0000256" key="1">
    <source>
        <dbReference type="SAM" id="MobiDB-lite"/>
    </source>
</evidence>
<reference evidence="2" key="2">
    <citation type="submission" date="2025-08" db="UniProtKB">
        <authorList>
            <consortium name="Ensembl"/>
        </authorList>
    </citation>
    <scope>IDENTIFICATION</scope>
</reference>
<keyword evidence="3" id="KW-1185">Reference proteome</keyword>
<protein>
    <submittedName>
        <fullName evidence="2">Uncharacterized protein</fullName>
    </submittedName>
</protein>
<name>A0A4W5R910_9TELE</name>